<organism evidence="2 3">
    <name type="scientific">Neodiprion lecontei</name>
    <name type="common">Redheaded pine sawfly</name>
    <dbReference type="NCBI Taxonomy" id="441921"/>
    <lineage>
        <taxon>Eukaryota</taxon>
        <taxon>Metazoa</taxon>
        <taxon>Ecdysozoa</taxon>
        <taxon>Arthropoda</taxon>
        <taxon>Hexapoda</taxon>
        <taxon>Insecta</taxon>
        <taxon>Pterygota</taxon>
        <taxon>Neoptera</taxon>
        <taxon>Endopterygota</taxon>
        <taxon>Hymenoptera</taxon>
        <taxon>Tenthredinoidea</taxon>
        <taxon>Diprionidae</taxon>
        <taxon>Diprioninae</taxon>
        <taxon>Neodiprion</taxon>
    </lineage>
</organism>
<gene>
    <name evidence="3" type="primary">LOC124294104</name>
</gene>
<proteinExistence type="predicted"/>
<feature type="compositionally biased region" description="Low complexity" evidence="1">
    <location>
        <begin position="34"/>
        <end position="55"/>
    </location>
</feature>
<evidence type="ECO:0000256" key="1">
    <source>
        <dbReference type="SAM" id="MobiDB-lite"/>
    </source>
</evidence>
<name>A0ABM3G0Y7_NEOLC</name>
<dbReference type="RefSeq" id="XP_046593930.1">
    <property type="nucleotide sequence ID" value="XM_046737974.1"/>
</dbReference>
<protein>
    <submittedName>
        <fullName evidence="3">Uncharacterized protein LOC124294104</fullName>
    </submittedName>
</protein>
<feature type="region of interest" description="Disordered" evidence="1">
    <location>
        <begin position="1"/>
        <end position="59"/>
    </location>
</feature>
<keyword evidence="2" id="KW-1185">Reference proteome</keyword>
<dbReference type="Proteomes" id="UP000829291">
    <property type="component" value="Chromosome 4"/>
</dbReference>
<evidence type="ECO:0000313" key="2">
    <source>
        <dbReference type="Proteomes" id="UP000829291"/>
    </source>
</evidence>
<evidence type="ECO:0000313" key="3">
    <source>
        <dbReference type="RefSeq" id="XP_046593930.1"/>
    </source>
</evidence>
<sequence length="129" mass="14431">MQHTAGIEVRVTKELSGTNSEVPERHDDVPHWVATSAPSPISPTSSMSPTTPMNPRQYLSPHVLQGRNSLCSANDYALRRRRPMTLRIGPRLSLSNCSSSAPTTTTDADWPALSFEWYKLWKVALFSHR</sequence>
<reference evidence="3" key="1">
    <citation type="submission" date="2025-08" db="UniProtKB">
        <authorList>
            <consortium name="RefSeq"/>
        </authorList>
    </citation>
    <scope>IDENTIFICATION</scope>
    <source>
        <tissue evidence="3">Thorax and Abdomen</tissue>
    </source>
</reference>
<dbReference type="GeneID" id="124294104"/>
<accession>A0ABM3G0Y7</accession>